<sequence length="189" mass="20243">MHGVVPASVPPNCAHCEEAGLTRTPEPGSRDGGGVEGPGAGDEGNPKTTGPTTCEPAQSEGASLQEQLAQGAPGDSQVSVTFEDVAVTFTQEEWGQLEPIQRTLYQEVTLETCRLLVSLGCPLPKPELIYPLEHSPELRTLKRGLSPSSCPGSKSLRPKKKEIANLGSRDLRTQQVQSHIFIFLFSVKL</sequence>
<evidence type="ECO:0000313" key="3">
    <source>
        <dbReference type="EMBL" id="KAF5929526.1"/>
    </source>
</evidence>
<dbReference type="AlphaFoldDB" id="A0A7J7FPB6"/>
<dbReference type="GO" id="GO:0006355">
    <property type="term" value="P:regulation of DNA-templated transcription"/>
    <property type="evidence" value="ECO:0007669"/>
    <property type="project" value="InterPro"/>
</dbReference>
<feature type="compositionally biased region" description="Gly residues" evidence="1">
    <location>
        <begin position="30"/>
        <end position="42"/>
    </location>
</feature>
<dbReference type="InterPro" id="IPR036051">
    <property type="entry name" value="KRAB_dom_sf"/>
</dbReference>
<gene>
    <name evidence="3" type="ORF">HPG69_007281</name>
</gene>
<evidence type="ECO:0000313" key="4">
    <source>
        <dbReference type="Proteomes" id="UP000551758"/>
    </source>
</evidence>
<evidence type="ECO:0000256" key="1">
    <source>
        <dbReference type="SAM" id="MobiDB-lite"/>
    </source>
</evidence>
<dbReference type="PANTHER" id="PTHR23232:SF151">
    <property type="entry name" value="EXPRESSED SEQUENCE AW146154-RELATED"/>
    <property type="match status" value="1"/>
</dbReference>
<keyword evidence="4" id="KW-1185">Reference proteome</keyword>
<dbReference type="Pfam" id="PF01352">
    <property type="entry name" value="KRAB"/>
    <property type="match status" value="1"/>
</dbReference>
<comment type="caution">
    <text evidence="3">The sequence shown here is derived from an EMBL/GenBank/DDBJ whole genome shotgun (WGS) entry which is preliminary data.</text>
</comment>
<name>A0A7J7FPB6_DICBM</name>
<feature type="compositionally biased region" description="Polar residues" evidence="1">
    <location>
        <begin position="46"/>
        <end position="68"/>
    </location>
</feature>
<evidence type="ECO:0000259" key="2">
    <source>
        <dbReference type="PROSITE" id="PS50805"/>
    </source>
</evidence>
<protein>
    <recommendedName>
        <fullName evidence="2">KRAB domain-containing protein</fullName>
    </recommendedName>
</protein>
<dbReference type="PROSITE" id="PS50805">
    <property type="entry name" value="KRAB"/>
    <property type="match status" value="1"/>
</dbReference>
<accession>A0A7J7FPB6</accession>
<dbReference type="EMBL" id="JACDTQ010000092">
    <property type="protein sequence ID" value="KAF5929526.1"/>
    <property type="molecule type" value="Genomic_DNA"/>
</dbReference>
<dbReference type="PANTHER" id="PTHR23232">
    <property type="entry name" value="KRAB DOMAIN C2H2 ZINC FINGER"/>
    <property type="match status" value="1"/>
</dbReference>
<dbReference type="Gene3D" id="6.10.140.140">
    <property type="match status" value="1"/>
</dbReference>
<dbReference type="InterPro" id="IPR050169">
    <property type="entry name" value="Krueppel_C2H2_ZnF"/>
</dbReference>
<dbReference type="InterPro" id="IPR001909">
    <property type="entry name" value="KRAB"/>
</dbReference>
<feature type="region of interest" description="Disordered" evidence="1">
    <location>
        <begin position="1"/>
        <end position="74"/>
    </location>
</feature>
<dbReference type="CDD" id="cd07765">
    <property type="entry name" value="KRAB_A-box"/>
    <property type="match status" value="1"/>
</dbReference>
<reference evidence="3 4" key="1">
    <citation type="journal article" date="2020" name="Mol. Biol. Evol.">
        <title>Interspecific Gene Flow and the Evolution of Specialization in Black and White Rhinoceros.</title>
        <authorList>
            <person name="Moodley Y."/>
            <person name="Westbury M.V."/>
            <person name="Russo I.M."/>
            <person name="Gopalakrishnan S."/>
            <person name="Rakotoarivelo A."/>
            <person name="Olsen R.A."/>
            <person name="Prost S."/>
            <person name="Tunstall T."/>
            <person name="Ryder O.A."/>
            <person name="Dalen L."/>
            <person name="Bruford M.W."/>
        </authorList>
    </citation>
    <scope>NUCLEOTIDE SEQUENCE [LARGE SCALE GENOMIC DNA]</scope>
    <source>
        <strain evidence="3">SBR-YM</strain>
        <tissue evidence="3">Skin</tissue>
    </source>
</reference>
<dbReference type="SMART" id="SM00349">
    <property type="entry name" value="KRAB"/>
    <property type="match status" value="1"/>
</dbReference>
<organism evidence="3 4">
    <name type="scientific">Diceros bicornis minor</name>
    <name type="common">South-central black rhinoceros</name>
    <dbReference type="NCBI Taxonomy" id="77932"/>
    <lineage>
        <taxon>Eukaryota</taxon>
        <taxon>Metazoa</taxon>
        <taxon>Chordata</taxon>
        <taxon>Craniata</taxon>
        <taxon>Vertebrata</taxon>
        <taxon>Euteleostomi</taxon>
        <taxon>Mammalia</taxon>
        <taxon>Eutheria</taxon>
        <taxon>Laurasiatheria</taxon>
        <taxon>Perissodactyla</taxon>
        <taxon>Rhinocerotidae</taxon>
        <taxon>Diceros</taxon>
    </lineage>
</organism>
<dbReference type="Proteomes" id="UP000551758">
    <property type="component" value="Unassembled WGS sequence"/>
</dbReference>
<proteinExistence type="predicted"/>
<dbReference type="SUPFAM" id="SSF109640">
    <property type="entry name" value="KRAB domain (Kruppel-associated box)"/>
    <property type="match status" value="1"/>
</dbReference>
<feature type="domain" description="KRAB" evidence="2">
    <location>
        <begin position="80"/>
        <end position="151"/>
    </location>
</feature>